<feature type="region of interest" description="Disordered" evidence="1">
    <location>
        <begin position="584"/>
        <end position="633"/>
    </location>
</feature>
<evidence type="ECO:0000313" key="3">
    <source>
        <dbReference type="EMBL" id="KAF9581627.1"/>
    </source>
</evidence>
<feature type="region of interest" description="Disordered" evidence="1">
    <location>
        <begin position="469"/>
        <end position="503"/>
    </location>
</feature>
<feature type="compositionally biased region" description="Polar residues" evidence="1">
    <location>
        <begin position="843"/>
        <end position="852"/>
    </location>
</feature>
<feature type="region of interest" description="Disordered" evidence="1">
    <location>
        <begin position="272"/>
        <end position="384"/>
    </location>
</feature>
<feature type="compositionally biased region" description="Gly residues" evidence="1">
    <location>
        <begin position="1235"/>
        <end position="1251"/>
    </location>
</feature>
<feature type="region of interest" description="Disordered" evidence="1">
    <location>
        <begin position="199"/>
        <end position="254"/>
    </location>
</feature>
<organism evidence="3 4">
    <name type="scientific">Lunasporangiospora selenospora</name>
    <dbReference type="NCBI Taxonomy" id="979761"/>
    <lineage>
        <taxon>Eukaryota</taxon>
        <taxon>Fungi</taxon>
        <taxon>Fungi incertae sedis</taxon>
        <taxon>Mucoromycota</taxon>
        <taxon>Mortierellomycotina</taxon>
        <taxon>Mortierellomycetes</taxon>
        <taxon>Mortierellales</taxon>
        <taxon>Mortierellaceae</taxon>
        <taxon>Lunasporangiospora</taxon>
    </lineage>
</organism>
<feature type="compositionally biased region" description="Polar residues" evidence="1">
    <location>
        <begin position="351"/>
        <end position="367"/>
    </location>
</feature>
<dbReference type="OrthoDB" id="2192830at2759"/>
<feature type="compositionally biased region" description="Low complexity" evidence="1">
    <location>
        <begin position="818"/>
        <end position="831"/>
    </location>
</feature>
<dbReference type="EMBL" id="JAABOA010001400">
    <property type="protein sequence ID" value="KAF9581627.1"/>
    <property type="molecule type" value="Genomic_DNA"/>
</dbReference>
<dbReference type="SUPFAM" id="SSF54106">
    <property type="entry name" value="LysM domain"/>
    <property type="match status" value="1"/>
</dbReference>
<evidence type="ECO:0000256" key="1">
    <source>
        <dbReference type="SAM" id="MobiDB-lite"/>
    </source>
</evidence>
<feature type="region of interest" description="Disordered" evidence="1">
    <location>
        <begin position="1180"/>
        <end position="1338"/>
    </location>
</feature>
<protein>
    <recommendedName>
        <fullName evidence="2">LysM domain-containing protein</fullName>
    </recommendedName>
</protein>
<gene>
    <name evidence="3" type="ORF">BGW38_001296</name>
</gene>
<feature type="compositionally biased region" description="Low complexity" evidence="1">
    <location>
        <begin position="273"/>
        <end position="312"/>
    </location>
</feature>
<dbReference type="PROSITE" id="PS51782">
    <property type="entry name" value="LYSM"/>
    <property type="match status" value="1"/>
</dbReference>
<accession>A0A9P6FUI4</accession>
<dbReference type="CDD" id="cd00118">
    <property type="entry name" value="LysM"/>
    <property type="match status" value="1"/>
</dbReference>
<feature type="region of interest" description="Disordered" evidence="1">
    <location>
        <begin position="63"/>
        <end position="94"/>
    </location>
</feature>
<feature type="region of interest" description="Disordered" evidence="1">
    <location>
        <begin position="764"/>
        <end position="790"/>
    </location>
</feature>
<dbReference type="InterPro" id="IPR036779">
    <property type="entry name" value="LysM_dom_sf"/>
</dbReference>
<feature type="compositionally biased region" description="Low complexity" evidence="1">
    <location>
        <begin position="326"/>
        <end position="339"/>
    </location>
</feature>
<feature type="compositionally biased region" description="Basic and acidic residues" evidence="1">
    <location>
        <begin position="764"/>
        <end position="783"/>
    </location>
</feature>
<keyword evidence="4" id="KW-1185">Reference proteome</keyword>
<feature type="compositionally biased region" description="Low complexity" evidence="1">
    <location>
        <begin position="19"/>
        <end position="34"/>
    </location>
</feature>
<feature type="compositionally biased region" description="Low complexity" evidence="1">
    <location>
        <begin position="1180"/>
        <end position="1192"/>
    </location>
</feature>
<evidence type="ECO:0000313" key="4">
    <source>
        <dbReference type="Proteomes" id="UP000780801"/>
    </source>
</evidence>
<sequence>MLKVQTPSIENLGNANGHSSPSSPTTTTTGPTNSCLNPGPSQKSEPIVYTQLERATTIINVNLRRDSRTDKGSADDAHVNNGQDLNGSSQNRSDQEGLVMAIGRGQSIETDIQVDNDPPTMVATASVATNSTTSPTRVTTTTAYFRAQTKVIGNHADSKSDPINDVHVNAVDPSSKRWQQGFQQDIMNPLQQHLQESNHQIEPTEETRQQPRHQQRPPLSNTRRASGTPSSTSSTRRASLKHLSGLGPLETERGIDSGVHLSQDLFEQMTAHPLSPSTSLPSRPTLGVKSTVLSSPPSSSASSISTDSAPLSQTSSSRENTHGRTSTETSTATSTSISTQPEPHSLEVTPPVSSKRAQSRQSVTSRPGASDGSAKSGEDQSWASNHPLVAGLTEEPGSIDEMEDTLEAAAVTPTPARMAITRSVYDPPQGPRQRGQSMSVDIRHGPLDPHHRQGDARVETNAIRRRYTSKIDEELNRTPSLTQKEDEGEGNRSLLNSTPDPSGKRVIIHQVNATDTLAGISVFYGIEVPALKRANKLWANDSIHTRKYLYIPFEECSVTRQSGVAMDESSNTVVLPQRIVHGRSGSTLVSSQQQRPPSSLNSTNSRMMSIAEGQPRHNSPDISESSAHDYTERESGHNIYNNMRRHTILEQHQQSPLIRDIPVKRTDSLPYTATPALGPLPLYGSSPRLGTWAEAKSTAVPPIRSKAMTTSLLKADSILSATTTVTHPGRQGSDSFSGTDNLPSTLVVPPSMTHEALAARFKEMDVATAGDRRTSNASREQEMRTNPIHYRHRTADLRQYAYLQQQLQQRSTTILQDGRSSGTTSSAGSRRQSIDAEAGEASSYPSFSSQTMPGLVSDAGQNERYMIIDGQEGGVETSEVLDQAKGGNDADFVVFGHHHHIYEPDILSPRLGNFEDRIQSNGVIRTCTQGITYPESDHAIETVLRRQEVVTLPAGMLSYFPSPEHSRKLETPESISKIQSRMEGAPYPFDSGSVSSSASSSSPGGSRQDRTRARARRPLGEGTFQPPTGGSIMTGTPSTESRVPPSPTSPTARGAYSKAVRVNSSTYSTKTLSLMGESLVDEILGAVRGPLQIARRMYNISMFGFGFGPLGSKDKDDDDTGEDPEYGRVDGLFRRGSTSGTRSRVRVGSIGRREGIRYSGSAIELSQTTMATATIDFTSVTTSSSTLPTTTSWHPGGGLVRVAFSDENPSKATPGQEGTSNPERERGGSVRRQGSSGGKKTGSSGGGGGHGRVSSSGSMGSTRKRSLRSSHPVNHSALMALVNEMEKDKKKQETEKQYEKDGIEVEEGADAGEQSRTMEKRQTIVVAGTDPLSIPRSV</sequence>
<feature type="region of interest" description="Disordered" evidence="1">
    <location>
        <begin position="983"/>
        <end position="1057"/>
    </location>
</feature>
<reference evidence="3" key="1">
    <citation type="journal article" date="2020" name="Fungal Divers.">
        <title>Resolving the Mortierellaceae phylogeny through synthesis of multi-gene phylogenetics and phylogenomics.</title>
        <authorList>
            <person name="Vandepol N."/>
            <person name="Liber J."/>
            <person name="Desiro A."/>
            <person name="Na H."/>
            <person name="Kennedy M."/>
            <person name="Barry K."/>
            <person name="Grigoriev I.V."/>
            <person name="Miller A.N."/>
            <person name="O'Donnell K."/>
            <person name="Stajich J.E."/>
            <person name="Bonito G."/>
        </authorList>
    </citation>
    <scope>NUCLEOTIDE SEQUENCE</scope>
    <source>
        <strain evidence="3">KOD1015</strain>
    </source>
</reference>
<comment type="caution">
    <text evidence="3">The sequence shown here is derived from an EMBL/GenBank/DDBJ whole genome shotgun (WGS) entry which is preliminary data.</text>
</comment>
<feature type="compositionally biased region" description="Basic and acidic residues" evidence="1">
    <location>
        <begin position="1284"/>
        <end position="1303"/>
    </location>
</feature>
<dbReference type="InterPro" id="IPR018392">
    <property type="entry name" value="LysM"/>
</dbReference>
<feature type="region of interest" description="Disordered" evidence="1">
    <location>
        <begin position="724"/>
        <end position="743"/>
    </location>
</feature>
<feature type="compositionally biased region" description="Low complexity" evidence="1">
    <location>
        <begin position="216"/>
        <end position="237"/>
    </location>
</feature>
<feature type="compositionally biased region" description="Low complexity" evidence="1">
    <location>
        <begin position="991"/>
        <end position="1006"/>
    </location>
</feature>
<proteinExistence type="predicted"/>
<dbReference type="Proteomes" id="UP000780801">
    <property type="component" value="Unassembled WGS sequence"/>
</dbReference>
<evidence type="ECO:0000259" key="2">
    <source>
        <dbReference type="PROSITE" id="PS51782"/>
    </source>
</evidence>
<feature type="domain" description="LysM" evidence="2">
    <location>
        <begin position="507"/>
        <end position="551"/>
    </location>
</feature>
<feature type="region of interest" description="Disordered" evidence="1">
    <location>
        <begin position="1"/>
        <end position="44"/>
    </location>
</feature>
<feature type="region of interest" description="Disordered" evidence="1">
    <location>
        <begin position="412"/>
        <end position="455"/>
    </location>
</feature>
<feature type="compositionally biased region" description="Polar residues" evidence="1">
    <location>
        <begin position="1025"/>
        <end position="1041"/>
    </location>
</feature>
<feature type="region of interest" description="Disordered" evidence="1">
    <location>
        <begin position="811"/>
        <end position="856"/>
    </location>
</feature>
<feature type="compositionally biased region" description="Polar residues" evidence="1">
    <location>
        <begin position="35"/>
        <end position="44"/>
    </location>
</feature>
<feature type="compositionally biased region" description="Basic and acidic residues" evidence="1">
    <location>
        <begin position="63"/>
        <end position="78"/>
    </location>
</feature>
<feature type="compositionally biased region" description="Polar residues" evidence="1">
    <location>
        <begin position="584"/>
        <end position="607"/>
    </location>
</feature>
<feature type="compositionally biased region" description="Basic and acidic residues" evidence="1">
    <location>
        <begin position="441"/>
        <end position="455"/>
    </location>
</feature>
<dbReference type="Gene3D" id="3.10.350.10">
    <property type="entry name" value="LysM domain"/>
    <property type="match status" value="1"/>
</dbReference>
<feature type="compositionally biased region" description="Polar residues" evidence="1">
    <location>
        <begin position="80"/>
        <end position="92"/>
    </location>
</feature>
<feature type="compositionally biased region" description="Polar residues" evidence="1">
    <location>
        <begin position="1210"/>
        <end position="1221"/>
    </location>
</feature>
<dbReference type="Pfam" id="PF01476">
    <property type="entry name" value="LysM"/>
    <property type="match status" value="1"/>
</dbReference>
<name>A0A9P6FUI4_9FUNG</name>
<feature type="compositionally biased region" description="Low complexity" evidence="1">
    <location>
        <begin position="1252"/>
        <end position="1261"/>
    </location>
</feature>
<feature type="compositionally biased region" description="Polar residues" evidence="1">
    <location>
        <begin position="1"/>
        <end position="18"/>
    </location>
</feature>